<evidence type="ECO:0000256" key="3">
    <source>
        <dbReference type="ARBA" id="ARBA00022723"/>
    </source>
</evidence>
<name>A0ABT4S828_9ACTN</name>
<feature type="domain" description="Moybdenum cofactor oxidoreductase dimerisation" evidence="7">
    <location>
        <begin position="325"/>
        <end position="404"/>
    </location>
</feature>
<evidence type="ECO:0000259" key="6">
    <source>
        <dbReference type="Pfam" id="PF00174"/>
    </source>
</evidence>
<dbReference type="Gene3D" id="2.60.40.650">
    <property type="match status" value="1"/>
</dbReference>
<dbReference type="PANTHER" id="PTHR19372">
    <property type="entry name" value="SULFITE REDUCTASE"/>
    <property type="match status" value="1"/>
</dbReference>
<dbReference type="InterPro" id="IPR036374">
    <property type="entry name" value="OxRdtase_Mopterin-bd_sf"/>
</dbReference>
<dbReference type="InterPro" id="IPR008335">
    <property type="entry name" value="Mopterin_OxRdtase_euk"/>
</dbReference>
<evidence type="ECO:0000256" key="1">
    <source>
        <dbReference type="ARBA" id="ARBA00001924"/>
    </source>
</evidence>
<comment type="cofactor">
    <cofactor evidence="1">
        <name>Mo-molybdopterin</name>
        <dbReference type="ChEBI" id="CHEBI:71302"/>
    </cofactor>
</comment>
<dbReference type="PANTHER" id="PTHR19372:SF7">
    <property type="entry name" value="SULFITE OXIDASE, MITOCHONDRIAL"/>
    <property type="match status" value="1"/>
</dbReference>
<dbReference type="RefSeq" id="WP_270153908.1">
    <property type="nucleotide sequence ID" value="NZ_JAPNNL010000016.1"/>
</dbReference>
<keyword evidence="2" id="KW-0500">Molybdenum</keyword>
<dbReference type="PRINTS" id="PR00407">
    <property type="entry name" value="EUMOPTERIN"/>
</dbReference>
<evidence type="ECO:0000313" key="9">
    <source>
        <dbReference type="Proteomes" id="UP001144036"/>
    </source>
</evidence>
<sequence length="422" mass="45584">MRGTLGAIVKPLPAHLFIRHAADAEHGWDSGDPPAGAFGPDAGAEFLPDDTSGHAADAARAGAGHMTGDAASADDAGHAMDDVAGGAAGEGTLGSGNAEMRWESMAGQGYHTPTDRFFVRHHTFTPLIDAATWRLRVEGHGVRRRAEFGYDELLAMPARTVDAAIECAGNGRRFYATQQGMAAPGTQWGLGAIGVARWRGVPLSEVLREAGVRDEAVDVVAAGLDAPFERYGRVRRPLPVWKAMDDVLVAYEMNGEPLLPDHGFPARLVVPGWAGIASIKWLGEIEVCTTAAFTPWNTVFYRGVIRQPVKSAFELAWDARLPVGEPVVLRGRSWSGRGRIVRVQVSFDGGWSWHDADHRGQHLVGAWLPWHVTWVPEHRGPQVLMARATDESGITQPLVTAWHPAGYHFDAVVHHPIHGVRG</sequence>
<feature type="domain" description="Oxidoreductase molybdopterin-binding" evidence="6">
    <location>
        <begin position="123"/>
        <end position="294"/>
    </location>
</feature>
<protein>
    <submittedName>
        <fullName evidence="8">Sulfite oxidase</fullName>
    </submittedName>
</protein>
<dbReference type="InterPro" id="IPR014756">
    <property type="entry name" value="Ig_E-set"/>
</dbReference>
<organism evidence="8 9">
    <name type="scientific">Nonomuraea corallina</name>
    <dbReference type="NCBI Taxonomy" id="2989783"/>
    <lineage>
        <taxon>Bacteria</taxon>
        <taxon>Bacillati</taxon>
        <taxon>Actinomycetota</taxon>
        <taxon>Actinomycetes</taxon>
        <taxon>Streptosporangiales</taxon>
        <taxon>Streptosporangiaceae</taxon>
        <taxon>Nonomuraea</taxon>
    </lineage>
</organism>
<feature type="compositionally biased region" description="Low complexity" evidence="5">
    <location>
        <begin position="30"/>
        <end position="44"/>
    </location>
</feature>
<reference evidence="8" key="1">
    <citation type="submission" date="2022-11" db="EMBL/GenBank/DDBJ databases">
        <title>Nonomuraea corallina sp. nov., a new species of the genus Nonomuraea isolated from sea side sediment in Thai sea.</title>
        <authorList>
            <person name="Ngamcharungchit C."/>
            <person name="Matsumoto A."/>
            <person name="Suriyachadkun C."/>
            <person name="Panbangred W."/>
            <person name="Inahashi Y."/>
            <person name="Intra B."/>
        </authorList>
    </citation>
    <scope>NUCLEOTIDE SEQUENCE</scope>
    <source>
        <strain evidence="8">MCN248</strain>
    </source>
</reference>
<dbReference type="SUPFAM" id="SSF81296">
    <property type="entry name" value="E set domains"/>
    <property type="match status" value="1"/>
</dbReference>
<keyword evidence="9" id="KW-1185">Reference proteome</keyword>
<dbReference type="Proteomes" id="UP001144036">
    <property type="component" value="Unassembled WGS sequence"/>
</dbReference>
<dbReference type="EMBL" id="JAPNNL010000016">
    <property type="protein sequence ID" value="MDA0633105.1"/>
    <property type="molecule type" value="Genomic_DNA"/>
</dbReference>
<feature type="region of interest" description="Disordered" evidence="5">
    <location>
        <begin position="27"/>
        <end position="96"/>
    </location>
</feature>
<comment type="caution">
    <text evidence="8">The sequence shown here is derived from an EMBL/GenBank/DDBJ whole genome shotgun (WGS) entry which is preliminary data.</text>
</comment>
<evidence type="ECO:0000259" key="7">
    <source>
        <dbReference type="Pfam" id="PF03404"/>
    </source>
</evidence>
<gene>
    <name evidence="8" type="ORF">OUY22_06700</name>
</gene>
<evidence type="ECO:0000256" key="5">
    <source>
        <dbReference type="SAM" id="MobiDB-lite"/>
    </source>
</evidence>
<feature type="compositionally biased region" description="Low complexity" evidence="5">
    <location>
        <begin position="53"/>
        <end position="74"/>
    </location>
</feature>
<evidence type="ECO:0000256" key="4">
    <source>
        <dbReference type="ARBA" id="ARBA00023002"/>
    </source>
</evidence>
<proteinExistence type="predicted"/>
<dbReference type="InterPro" id="IPR005066">
    <property type="entry name" value="MoCF_OxRdtse_dimer"/>
</dbReference>
<dbReference type="SUPFAM" id="SSF56524">
    <property type="entry name" value="Oxidoreductase molybdopterin-binding domain"/>
    <property type="match status" value="1"/>
</dbReference>
<dbReference type="Pfam" id="PF03404">
    <property type="entry name" value="Mo-co_dimer"/>
    <property type="match status" value="1"/>
</dbReference>
<accession>A0ABT4S828</accession>
<keyword evidence="3" id="KW-0479">Metal-binding</keyword>
<dbReference type="Pfam" id="PF00174">
    <property type="entry name" value="Oxidored_molyb"/>
    <property type="match status" value="1"/>
</dbReference>
<keyword evidence="4" id="KW-0560">Oxidoreductase</keyword>
<dbReference type="CDD" id="cd02110">
    <property type="entry name" value="SO_family_Moco_dimer"/>
    <property type="match status" value="1"/>
</dbReference>
<evidence type="ECO:0000256" key="2">
    <source>
        <dbReference type="ARBA" id="ARBA00022505"/>
    </source>
</evidence>
<evidence type="ECO:0000313" key="8">
    <source>
        <dbReference type="EMBL" id="MDA0633105.1"/>
    </source>
</evidence>
<dbReference type="Gene3D" id="3.90.420.10">
    <property type="entry name" value="Oxidoreductase, molybdopterin-binding domain"/>
    <property type="match status" value="1"/>
</dbReference>
<dbReference type="InterPro" id="IPR000572">
    <property type="entry name" value="OxRdtase_Mopterin-bd_dom"/>
</dbReference>